<dbReference type="InterPro" id="IPR043502">
    <property type="entry name" value="DNA/RNA_pol_sf"/>
</dbReference>
<dbReference type="GO" id="GO:0003964">
    <property type="term" value="F:RNA-directed DNA polymerase activity"/>
    <property type="evidence" value="ECO:0007669"/>
    <property type="project" value="UniProtKB-KW"/>
</dbReference>
<reference evidence="2" key="1">
    <citation type="submission" date="2018-04" db="EMBL/GenBank/DDBJ databases">
        <title>Transcriptome assembly of Sipha flava.</title>
        <authorList>
            <person name="Scully E.D."/>
            <person name="Geib S.M."/>
            <person name="Palmer N.A."/>
            <person name="Koch K."/>
            <person name="Bradshaw J."/>
            <person name="Heng-Moss T."/>
            <person name="Sarath G."/>
        </authorList>
    </citation>
    <scope>NUCLEOTIDE SEQUENCE</scope>
</reference>
<dbReference type="PROSITE" id="PS50878">
    <property type="entry name" value="RT_POL"/>
    <property type="match status" value="1"/>
</dbReference>
<organism evidence="2">
    <name type="scientific">Sipha flava</name>
    <name type="common">yellow sugarcane aphid</name>
    <dbReference type="NCBI Taxonomy" id="143950"/>
    <lineage>
        <taxon>Eukaryota</taxon>
        <taxon>Metazoa</taxon>
        <taxon>Ecdysozoa</taxon>
        <taxon>Arthropoda</taxon>
        <taxon>Hexapoda</taxon>
        <taxon>Insecta</taxon>
        <taxon>Pterygota</taxon>
        <taxon>Neoptera</taxon>
        <taxon>Paraneoptera</taxon>
        <taxon>Hemiptera</taxon>
        <taxon>Sternorrhyncha</taxon>
        <taxon>Aphidomorpha</taxon>
        <taxon>Aphidoidea</taxon>
        <taxon>Aphididae</taxon>
        <taxon>Sipha</taxon>
    </lineage>
</organism>
<accession>A0A2S2Q3T1</accession>
<dbReference type="InterPro" id="IPR000477">
    <property type="entry name" value="RT_dom"/>
</dbReference>
<keyword evidence="2" id="KW-0548">Nucleotidyltransferase</keyword>
<keyword evidence="2" id="KW-0808">Transferase</keyword>
<keyword evidence="2" id="KW-0695">RNA-directed DNA polymerase</keyword>
<feature type="domain" description="Reverse transcriptase" evidence="1">
    <location>
        <begin position="32"/>
        <end position="141"/>
    </location>
</feature>
<dbReference type="Pfam" id="PF00078">
    <property type="entry name" value="RVT_1"/>
    <property type="match status" value="1"/>
</dbReference>
<dbReference type="EMBL" id="GGMS01003164">
    <property type="protein sequence ID" value="MBY72367.1"/>
    <property type="molecule type" value="Transcribed_RNA"/>
</dbReference>
<proteinExistence type="predicted"/>
<dbReference type="AlphaFoldDB" id="A0A2S2Q3T1"/>
<name>A0A2S2Q3T1_9HEMI</name>
<evidence type="ECO:0000259" key="1">
    <source>
        <dbReference type="PROSITE" id="PS50878"/>
    </source>
</evidence>
<dbReference type="SUPFAM" id="SSF56672">
    <property type="entry name" value="DNA/RNA polymerases"/>
    <property type="match status" value="1"/>
</dbReference>
<protein>
    <submittedName>
        <fullName evidence="2">Putative RNA-directed DNA polymerase</fullName>
    </submittedName>
</protein>
<sequence length="141" mass="16396">MSYIYIPIGHTGKSSKFLPQNIILSLTQIINSSFRICYFPLAWKKAVITSIPKPGKDHKLPENYRPIALLSSLTKIYKRLILIHFQNNLRDKIRPEQFSFRPEHSTTLQLIKLTRHLSQNFNTNVNTASIVLDMEKAFDRI</sequence>
<dbReference type="PANTHER" id="PTHR19446">
    <property type="entry name" value="REVERSE TRANSCRIPTASES"/>
    <property type="match status" value="1"/>
</dbReference>
<gene>
    <name evidence="2" type="ORF">g.105797</name>
</gene>
<evidence type="ECO:0000313" key="2">
    <source>
        <dbReference type="EMBL" id="MBY72367.1"/>
    </source>
</evidence>